<dbReference type="InterPro" id="IPR023346">
    <property type="entry name" value="Lysozyme-like_dom_sf"/>
</dbReference>
<keyword evidence="4" id="KW-1185">Reference proteome</keyword>
<dbReference type="Pfam" id="PF11860">
    <property type="entry name" value="Muramidase"/>
    <property type="match status" value="1"/>
</dbReference>
<feature type="region of interest" description="Disordered" evidence="1">
    <location>
        <begin position="206"/>
        <end position="250"/>
    </location>
</feature>
<dbReference type="AlphaFoldDB" id="A0A316C2G1"/>
<dbReference type="InterPro" id="IPR024408">
    <property type="entry name" value="Muramidase"/>
</dbReference>
<evidence type="ECO:0000313" key="3">
    <source>
        <dbReference type="EMBL" id="PWJ83811.1"/>
    </source>
</evidence>
<proteinExistence type="predicted"/>
<name>A0A316C2G1_PSESE</name>
<dbReference type="STRING" id="1192868.GCA_000304395_01323"/>
<evidence type="ECO:0000313" key="4">
    <source>
        <dbReference type="Proteomes" id="UP000245396"/>
    </source>
</evidence>
<evidence type="ECO:0000259" key="2">
    <source>
        <dbReference type="Pfam" id="PF11860"/>
    </source>
</evidence>
<feature type="domain" description="N-acetylmuramidase" evidence="2">
    <location>
        <begin position="21"/>
        <end position="192"/>
    </location>
</feature>
<evidence type="ECO:0000256" key="1">
    <source>
        <dbReference type="SAM" id="MobiDB-lite"/>
    </source>
</evidence>
<dbReference type="SUPFAM" id="SSF53955">
    <property type="entry name" value="Lysozyme-like"/>
    <property type="match status" value="1"/>
</dbReference>
<dbReference type="OrthoDB" id="1523598at2"/>
<comment type="caution">
    <text evidence="3">The sequence shown here is derived from an EMBL/GenBank/DDBJ whole genome shotgun (WGS) entry which is preliminary data.</text>
</comment>
<reference evidence="3 4" key="1">
    <citation type="submission" date="2018-05" db="EMBL/GenBank/DDBJ databases">
        <title>Genomic Encyclopedia of Type Strains, Phase IV (KMG-IV): sequencing the most valuable type-strain genomes for metagenomic binning, comparative biology and taxonomic classification.</title>
        <authorList>
            <person name="Goeker M."/>
        </authorList>
    </citation>
    <scope>NUCLEOTIDE SEQUENCE [LARGE SCALE GENOMIC DNA]</scope>
    <source>
        <strain evidence="3 4">DSM 6986</strain>
    </source>
</reference>
<organism evidence="3 4">
    <name type="scientific">Pseudaminobacter salicylatoxidans</name>
    <dbReference type="NCBI Taxonomy" id="93369"/>
    <lineage>
        <taxon>Bacteria</taxon>
        <taxon>Pseudomonadati</taxon>
        <taxon>Pseudomonadota</taxon>
        <taxon>Alphaproteobacteria</taxon>
        <taxon>Hyphomicrobiales</taxon>
        <taxon>Phyllobacteriaceae</taxon>
        <taxon>Pseudaminobacter</taxon>
    </lineage>
</organism>
<sequence length="250" mass="27239">MFDKKTINEIMAAARELSLDPAGLLAIAEIESGGRAFARLDGRDEPLIRFEGHYFDRRLSAEKQARARALGLSAPTAGAVVNPRTQEARWRMLARAEKIDRKAAYESVSWGIGQVMGAHWVWLGYADVEALAAQARSGIAGQVRLMARYIDKAGLAPALRAHDWAAFARGYNGPGYRASGYHTKLAVAYERYRALLPTLAATAATSQSPAGESEASMRETSPTVALPGRSPQPRRPAGFWGRMKELLARS</sequence>
<protein>
    <submittedName>
        <fullName evidence="3">Uncharacterized protein DUF3380</fullName>
    </submittedName>
</protein>
<gene>
    <name evidence="3" type="ORF">C7441_108205</name>
</gene>
<dbReference type="RefSeq" id="WP_109613238.1">
    <property type="nucleotide sequence ID" value="NZ_QGGG01000008.1"/>
</dbReference>
<dbReference type="Proteomes" id="UP000245396">
    <property type="component" value="Unassembled WGS sequence"/>
</dbReference>
<accession>A0A316C2G1</accession>
<dbReference type="EMBL" id="QGGG01000008">
    <property type="protein sequence ID" value="PWJ83811.1"/>
    <property type="molecule type" value="Genomic_DNA"/>
</dbReference>